<dbReference type="InterPro" id="IPR002401">
    <property type="entry name" value="Cyt_P450_E_grp-I"/>
</dbReference>
<dbReference type="Gene3D" id="1.10.630.10">
    <property type="entry name" value="Cytochrome P450"/>
    <property type="match status" value="1"/>
</dbReference>
<dbReference type="PANTHER" id="PTHR24305">
    <property type="entry name" value="CYTOCHROME P450"/>
    <property type="match status" value="1"/>
</dbReference>
<keyword evidence="2" id="KW-0472">Membrane</keyword>
<dbReference type="InterPro" id="IPR050121">
    <property type="entry name" value="Cytochrome_P450_monoxygenase"/>
</dbReference>
<dbReference type="PANTHER" id="PTHR24305:SF222">
    <property type="entry name" value="CYTOCHROME P450 MONOOXYGENASE STCS"/>
    <property type="match status" value="1"/>
</dbReference>
<feature type="region of interest" description="Disordered" evidence="1">
    <location>
        <begin position="525"/>
        <end position="567"/>
    </location>
</feature>
<comment type="caution">
    <text evidence="3">The sequence shown here is derived from an EMBL/GenBank/DDBJ whole genome shotgun (WGS) entry which is preliminary data.</text>
</comment>
<evidence type="ECO:0000256" key="1">
    <source>
        <dbReference type="SAM" id="MobiDB-lite"/>
    </source>
</evidence>
<evidence type="ECO:0000256" key="2">
    <source>
        <dbReference type="SAM" id="Phobius"/>
    </source>
</evidence>
<dbReference type="InterPro" id="IPR036396">
    <property type="entry name" value="Cyt_P450_sf"/>
</dbReference>
<keyword evidence="2" id="KW-0812">Transmembrane</keyword>
<feature type="compositionally biased region" description="Polar residues" evidence="1">
    <location>
        <begin position="532"/>
        <end position="552"/>
    </location>
</feature>
<evidence type="ECO:0000313" key="4">
    <source>
        <dbReference type="Proteomes" id="UP001345013"/>
    </source>
</evidence>
<evidence type="ECO:0008006" key="5">
    <source>
        <dbReference type="Google" id="ProtNLM"/>
    </source>
</evidence>
<feature type="transmembrane region" description="Helical" evidence="2">
    <location>
        <begin position="18"/>
        <end position="40"/>
    </location>
</feature>
<reference evidence="3 4" key="1">
    <citation type="submission" date="2023-08" db="EMBL/GenBank/DDBJ databases">
        <title>Black Yeasts Isolated from many extreme environments.</title>
        <authorList>
            <person name="Coleine C."/>
            <person name="Stajich J.E."/>
            <person name="Selbmann L."/>
        </authorList>
    </citation>
    <scope>NUCLEOTIDE SEQUENCE [LARGE SCALE GENOMIC DNA]</scope>
    <source>
        <strain evidence="3 4">CCFEE 5885</strain>
    </source>
</reference>
<dbReference type="PRINTS" id="PR00463">
    <property type="entry name" value="EP450I"/>
</dbReference>
<keyword evidence="2" id="KW-1133">Transmembrane helix</keyword>
<evidence type="ECO:0000313" key="3">
    <source>
        <dbReference type="EMBL" id="KAK5085070.1"/>
    </source>
</evidence>
<gene>
    <name evidence="3" type="ORF">LTR24_007206</name>
</gene>
<dbReference type="Proteomes" id="UP001345013">
    <property type="component" value="Unassembled WGS sequence"/>
</dbReference>
<dbReference type="EMBL" id="JAVRRG010000105">
    <property type="protein sequence ID" value="KAK5085070.1"/>
    <property type="molecule type" value="Genomic_DNA"/>
</dbReference>
<protein>
    <recommendedName>
        <fullName evidence="5">Cytochrome P450</fullName>
    </recommendedName>
</protein>
<keyword evidence="4" id="KW-1185">Reference proteome</keyword>
<sequence length="658" mass="73809">MAGIMAENTEVIAALYHLLWLAILLVFLSITYKAVVRFVFTYRIRQRYNDIPHLPRHWLAGNLVNVGERLSPSINAHPDNAMQEIWDELGQPPAYMIDLAPVDRAMMIIADPTIAEAITQPSPEYKYSIPKSNTLQQITRLVGDHSLVLIEGEEWRIQRRRFNKGFAPTHLNTLIPFVVSKTRVFLDRLKGYAQNGEDFQLKDPASDLTTDIITQLAIEKDFQAQTVPEGQGPKSTFGLLTSIKTMSSLTEKTGQGFDISGYIHPERKAKEWIYDRLYTKAIYNEIINKLPSIKQERSTSGKKPSTVSSAKAIVNLALTGLDPTPSVLNSTVSQVKTFLFAGQDTTSTLIQWMALELSKSYPSSPLYSDHHKQIREHLCAEHDAVFGSSDPFAALDVLSREDAHADELLGSKLPYTTAFIKEALRLNPPGGSARLIPLSPYDPDYPNQKSQQPHFIDLPAWTHSKTGEHHEARRIRVDGMRLYNTHFIIHRNPNTWGPDAAEFDPSRFLDRSGKASVDEVEEAMNTHKHNTPHGNGSTSPRTTKSATKTAQTDLPHPYHISTLPTGSYRPFERGPRTCIGSNLAYIEAKIVLAIMARGFEWTKVGLDGTRPKPEEVVYGGTGKEDVKVGESQGWRVWSINQVTSVPVDGMRMRIKLRR</sequence>
<accession>A0ABR0K3L4</accession>
<name>A0ABR0K3L4_9EURO</name>
<dbReference type="Pfam" id="PF00067">
    <property type="entry name" value="p450"/>
    <property type="match status" value="2"/>
</dbReference>
<dbReference type="SUPFAM" id="SSF48264">
    <property type="entry name" value="Cytochrome P450"/>
    <property type="match status" value="1"/>
</dbReference>
<proteinExistence type="predicted"/>
<dbReference type="PRINTS" id="PR00385">
    <property type="entry name" value="P450"/>
</dbReference>
<dbReference type="InterPro" id="IPR001128">
    <property type="entry name" value="Cyt_P450"/>
</dbReference>
<organism evidence="3 4">
    <name type="scientific">Lithohypha guttulata</name>
    <dbReference type="NCBI Taxonomy" id="1690604"/>
    <lineage>
        <taxon>Eukaryota</taxon>
        <taxon>Fungi</taxon>
        <taxon>Dikarya</taxon>
        <taxon>Ascomycota</taxon>
        <taxon>Pezizomycotina</taxon>
        <taxon>Eurotiomycetes</taxon>
        <taxon>Chaetothyriomycetidae</taxon>
        <taxon>Chaetothyriales</taxon>
        <taxon>Trichomeriaceae</taxon>
        <taxon>Lithohypha</taxon>
    </lineage>
</organism>